<keyword evidence="2" id="KW-0812">Transmembrane</keyword>
<dbReference type="eggNOG" id="ENOG50331HJ">
    <property type="taxonomic scope" value="Bacteria"/>
</dbReference>
<proteinExistence type="predicted"/>
<protein>
    <recommendedName>
        <fullName evidence="5">Phage abortive infection protein</fullName>
    </recommendedName>
</protein>
<evidence type="ECO:0000313" key="3">
    <source>
        <dbReference type="EMBL" id="ABV67926.1"/>
    </source>
</evidence>
<sequence>MGEKKENLDNTNQSKSIYIILKKFGINIYKKTTSSDEWLSIPIMLIVMLFAFGILMLYMNQFSYIFFANDENSWSTIVKENHQIDKIEKLGQVGDFIGGALNPLFALFSFILLLMTVKIQNKALKNSQEELKLTREELHRSANAQEKQIESIKIQNFETTFFNMLSLHNEILKNIVIKDNPSFKYRRVNAKNEFNSIKFEEKPSNNDISGKIAIKEIVKGIERISSTNIYPPRIFFNLYNLIHDTIQPYIGHYFVNIFQILKFISTDETISDKKKYSNLFRAQFSSNELKLLFYHCAGKIGSEEFKNYIEEFNFFEHLIIEKEEHIFKFIISNYLYSDYAFGDEKNKFNNFAQNILYENKECFEGIKNGQYCDKYILIRKYYESNDYILAKENIQNISTVIHDGNIEVIIKEIEDEINKSNPSSQEPQ</sequence>
<feature type="transmembrane region" description="Helical" evidence="2">
    <location>
        <begin position="96"/>
        <end position="117"/>
    </location>
</feature>
<evidence type="ECO:0000256" key="1">
    <source>
        <dbReference type="SAM" id="Coils"/>
    </source>
</evidence>
<dbReference type="AlphaFoldDB" id="A8EVF3"/>
<dbReference type="Proteomes" id="UP000001136">
    <property type="component" value="Chromosome"/>
</dbReference>
<keyword evidence="1" id="KW-0175">Coiled coil</keyword>
<evidence type="ECO:0000313" key="4">
    <source>
        <dbReference type="Proteomes" id="UP000001136"/>
    </source>
</evidence>
<gene>
    <name evidence="3" type="ordered locus">Abu_1679</name>
</gene>
<dbReference type="RefSeq" id="WP_012147656.1">
    <property type="nucleotide sequence ID" value="NC_009850.1"/>
</dbReference>
<dbReference type="EMBL" id="CP000361">
    <property type="protein sequence ID" value="ABV67926.1"/>
    <property type="molecule type" value="Genomic_DNA"/>
</dbReference>
<dbReference type="Pfam" id="PF16872">
    <property type="entry name" value="putAbiC"/>
    <property type="match status" value="1"/>
</dbReference>
<dbReference type="InterPro" id="IPR031709">
    <property type="entry name" value="PutAbiC"/>
</dbReference>
<organism evidence="3 4">
    <name type="scientific">Aliarcobacter butzleri (strain RM4018)</name>
    <name type="common">Arcobacter butzleri</name>
    <dbReference type="NCBI Taxonomy" id="367737"/>
    <lineage>
        <taxon>Bacteria</taxon>
        <taxon>Pseudomonadati</taxon>
        <taxon>Campylobacterota</taxon>
        <taxon>Epsilonproteobacteria</taxon>
        <taxon>Campylobacterales</taxon>
        <taxon>Arcobacteraceae</taxon>
        <taxon>Aliarcobacter</taxon>
    </lineage>
</organism>
<accession>A8EVF3</accession>
<reference evidence="3 4" key="1">
    <citation type="journal article" date="2007" name="PLoS ONE">
        <title>The complete genome sequence and analysis of the Epsilonproteobacterium Arcobacter butzleri.</title>
        <authorList>
            <person name="Miller W.G."/>
            <person name="Parker C.T."/>
            <person name="Rubenfield M."/>
            <person name="Mendz G.L."/>
            <person name="Woesten M.M.S.M."/>
            <person name="Ussery D.W."/>
            <person name="Stolz J.F."/>
            <person name="Binnewies T.T."/>
            <person name="Hallin P.F."/>
            <person name="Wang G."/>
            <person name="Malek J.A."/>
            <person name="Rogosin A."/>
            <person name="Stanker L.H."/>
            <person name="Mandrell R.E."/>
        </authorList>
    </citation>
    <scope>NUCLEOTIDE SEQUENCE [LARGE SCALE GENOMIC DNA]</scope>
    <source>
        <strain evidence="3 4">RM4018</strain>
    </source>
</reference>
<dbReference type="KEGG" id="abu:Abu_1679"/>
<dbReference type="STRING" id="367737.Abu_1679"/>
<keyword evidence="2" id="KW-1133">Transmembrane helix</keyword>
<name>A8EVF3_ALIB4</name>
<dbReference type="HOGENOM" id="CLU_640379_0_0_7"/>
<keyword evidence="2" id="KW-0472">Membrane</keyword>
<evidence type="ECO:0008006" key="5">
    <source>
        <dbReference type="Google" id="ProtNLM"/>
    </source>
</evidence>
<feature type="transmembrane region" description="Helical" evidence="2">
    <location>
        <begin position="38"/>
        <end position="59"/>
    </location>
</feature>
<evidence type="ECO:0000256" key="2">
    <source>
        <dbReference type="SAM" id="Phobius"/>
    </source>
</evidence>
<keyword evidence="4" id="KW-1185">Reference proteome</keyword>
<feature type="coiled-coil region" evidence="1">
    <location>
        <begin position="117"/>
        <end position="155"/>
    </location>
</feature>
<dbReference type="GeneID" id="24304179"/>